<comment type="caution">
    <text evidence="5">The sequence shown here is derived from an EMBL/GenBank/DDBJ whole genome shotgun (WGS) entry which is preliminary data.</text>
</comment>
<feature type="region of interest" description="Disordered" evidence="1">
    <location>
        <begin position="204"/>
        <end position="225"/>
    </location>
</feature>
<dbReference type="InterPro" id="IPR036390">
    <property type="entry name" value="WH_DNA-bd_sf"/>
</dbReference>
<dbReference type="Proteomes" id="UP000838686">
    <property type="component" value="Unassembled WGS sequence"/>
</dbReference>
<evidence type="ECO:0008006" key="7">
    <source>
        <dbReference type="Google" id="ProtNLM"/>
    </source>
</evidence>
<dbReference type="PANTHER" id="PTHR34580">
    <property type="match status" value="1"/>
</dbReference>
<gene>
    <name evidence="5" type="ORF">PAECIP111893_02821</name>
</gene>
<feature type="domain" description="Helix-turn-helix type 11" evidence="2">
    <location>
        <begin position="6"/>
        <end position="60"/>
    </location>
</feature>
<dbReference type="Pfam" id="PF08279">
    <property type="entry name" value="HTH_11"/>
    <property type="match status" value="1"/>
</dbReference>
<dbReference type="Pfam" id="PF25583">
    <property type="entry name" value="WCX"/>
    <property type="match status" value="1"/>
</dbReference>
<dbReference type="InterPro" id="IPR036388">
    <property type="entry name" value="WH-like_DNA-bd_sf"/>
</dbReference>
<dbReference type="PANTHER" id="PTHR34580:SF3">
    <property type="entry name" value="PROTEIN PAFB"/>
    <property type="match status" value="1"/>
</dbReference>
<feature type="domain" description="WCX" evidence="4">
    <location>
        <begin position="228"/>
        <end position="301"/>
    </location>
</feature>
<dbReference type="InterPro" id="IPR028349">
    <property type="entry name" value="PafC-like"/>
</dbReference>
<dbReference type="InterPro" id="IPR057727">
    <property type="entry name" value="WCX_dom"/>
</dbReference>
<dbReference type="PROSITE" id="PS52050">
    <property type="entry name" value="WYL"/>
    <property type="match status" value="1"/>
</dbReference>
<dbReference type="EMBL" id="CAKMMF010000014">
    <property type="protein sequence ID" value="CAH1208010.1"/>
    <property type="molecule type" value="Genomic_DNA"/>
</dbReference>
<evidence type="ECO:0000259" key="2">
    <source>
        <dbReference type="Pfam" id="PF08279"/>
    </source>
</evidence>
<evidence type="ECO:0000313" key="6">
    <source>
        <dbReference type="Proteomes" id="UP000838686"/>
    </source>
</evidence>
<name>A0ABM9C9T2_9BACL</name>
<dbReference type="RefSeq" id="WP_236343125.1">
    <property type="nucleotide sequence ID" value="NZ_CAKMMF010000014.1"/>
</dbReference>
<dbReference type="InterPro" id="IPR026881">
    <property type="entry name" value="WYL_dom"/>
</dbReference>
<dbReference type="SUPFAM" id="SSF46785">
    <property type="entry name" value="Winged helix' DNA-binding domain"/>
    <property type="match status" value="1"/>
</dbReference>
<organism evidence="5 6">
    <name type="scientific">Paenibacillus plantiphilus</name>
    <dbReference type="NCBI Taxonomy" id="2905650"/>
    <lineage>
        <taxon>Bacteria</taxon>
        <taxon>Bacillati</taxon>
        <taxon>Bacillota</taxon>
        <taxon>Bacilli</taxon>
        <taxon>Bacillales</taxon>
        <taxon>Paenibacillaceae</taxon>
        <taxon>Paenibacillus</taxon>
    </lineage>
</organism>
<dbReference type="InterPro" id="IPR051534">
    <property type="entry name" value="CBASS_pafABC_assoc_protein"/>
</dbReference>
<feature type="compositionally biased region" description="Basic and acidic residues" evidence="1">
    <location>
        <begin position="209"/>
        <end position="225"/>
    </location>
</feature>
<evidence type="ECO:0000256" key="1">
    <source>
        <dbReference type="SAM" id="MobiDB-lite"/>
    </source>
</evidence>
<proteinExistence type="predicted"/>
<dbReference type="Pfam" id="PF13280">
    <property type="entry name" value="WYL"/>
    <property type="match status" value="1"/>
</dbReference>
<sequence>MKRRDRLLAITLALQARPETAQSLADKFEVSKRTIMRDMQSLSEIGVPLYAESGKAGGYRLMEGYRLPPLHLDQREALALLLSLKLMHGYADTPFNRERWTVQDKLLAALAPETAASVQRLLSFLEMEVPPRHYEAPLLEPLLAFIAASDWVQGIYRSLSGEKQVTLRPLKIYGAHGFWYCDAYSHTHAENRVFRVDRFSSLQRSLPPNEKKRPSAGRNNEEPHTMIHARLTYSGALQVERDYHIGGHVKQLNEDAWELRFHCPASEWSWAVGLFYSLGENALVLEPAALKQDIASKAREVWEKYPCTTNDHSTDEEK</sequence>
<evidence type="ECO:0000259" key="4">
    <source>
        <dbReference type="Pfam" id="PF25583"/>
    </source>
</evidence>
<accession>A0ABM9C9T2</accession>
<protein>
    <recommendedName>
        <fullName evidence="7">DNA-binding transcriptional regulator</fullName>
    </recommendedName>
</protein>
<dbReference type="PIRSF" id="PIRSF016838">
    <property type="entry name" value="PafC"/>
    <property type="match status" value="1"/>
</dbReference>
<dbReference type="InterPro" id="IPR013196">
    <property type="entry name" value="HTH_11"/>
</dbReference>
<evidence type="ECO:0000313" key="5">
    <source>
        <dbReference type="EMBL" id="CAH1208010.1"/>
    </source>
</evidence>
<reference evidence="5" key="1">
    <citation type="submission" date="2022-01" db="EMBL/GenBank/DDBJ databases">
        <authorList>
            <person name="Criscuolo A."/>
        </authorList>
    </citation>
    <scope>NUCLEOTIDE SEQUENCE</scope>
    <source>
        <strain evidence="5">CIP111893</strain>
    </source>
</reference>
<keyword evidence="6" id="KW-1185">Reference proteome</keyword>
<feature type="domain" description="WYL" evidence="3">
    <location>
        <begin position="139"/>
        <end position="203"/>
    </location>
</feature>
<evidence type="ECO:0000259" key="3">
    <source>
        <dbReference type="Pfam" id="PF13280"/>
    </source>
</evidence>
<dbReference type="Gene3D" id="1.10.10.10">
    <property type="entry name" value="Winged helix-like DNA-binding domain superfamily/Winged helix DNA-binding domain"/>
    <property type="match status" value="1"/>
</dbReference>